<dbReference type="Proteomes" id="UP001556692">
    <property type="component" value="Unassembled WGS sequence"/>
</dbReference>
<keyword evidence="2" id="KW-0732">Signal</keyword>
<comment type="caution">
    <text evidence="3">The sequence shown here is derived from an EMBL/GenBank/DDBJ whole genome shotgun (WGS) entry which is preliminary data.</text>
</comment>
<feature type="compositionally biased region" description="Low complexity" evidence="1">
    <location>
        <begin position="103"/>
        <end position="113"/>
    </location>
</feature>
<evidence type="ECO:0000313" key="4">
    <source>
        <dbReference type="Proteomes" id="UP001556692"/>
    </source>
</evidence>
<evidence type="ECO:0000256" key="2">
    <source>
        <dbReference type="SAM" id="SignalP"/>
    </source>
</evidence>
<protein>
    <submittedName>
        <fullName evidence="3">DUF1236 domain-containing protein</fullName>
    </submittedName>
</protein>
<feature type="signal peptide" evidence="2">
    <location>
        <begin position="1"/>
        <end position="26"/>
    </location>
</feature>
<organism evidence="3 4">
    <name type="scientific">Aquibium pacificus</name>
    <dbReference type="NCBI Taxonomy" id="3153579"/>
    <lineage>
        <taxon>Bacteria</taxon>
        <taxon>Pseudomonadati</taxon>
        <taxon>Pseudomonadota</taxon>
        <taxon>Alphaproteobacteria</taxon>
        <taxon>Hyphomicrobiales</taxon>
        <taxon>Phyllobacteriaceae</taxon>
        <taxon>Aquibium</taxon>
    </lineage>
</organism>
<gene>
    <name evidence="3" type="ORF">ABGN05_20820</name>
</gene>
<keyword evidence="4" id="KW-1185">Reference proteome</keyword>
<name>A0ABV3SQC9_9HYPH</name>
<feature type="region of interest" description="Disordered" evidence="1">
    <location>
        <begin position="60"/>
        <end position="151"/>
    </location>
</feature>
<dbReference type="EMBL" id="JBDPGJ010000005">
    <property type="protein sequence ID" value="MEX0408106.1"/>
    <property type="molecule type" value="Genomic_DNA"/>
</dbReference>
<feature type="compositionally biased region" description="Polar residues" evidence="1">
    <location>
        <begin position="141"/>
        <end position="151"/>
    </location>
</feature>
<feature type="compositionally biased region" description="Low complexity" evidence="1">
    <location>
        <begin position="63"/>
        <end position="82"/>
    </location>
</feature>
<evidence type="ECO:0000313" key="3">
    <source>
        <dbReference type="EMBL" id="MEX0408106.1"/>
    </source>
</evidence>
<dbReference type="InterPro" id="IPR009642">
    <property type="entry name" value="DUF1236"/>
</dbReference>
<proteinExistence type="predicted"/>
<evidence type="ECO:0000256" key="1">
    <source>
        <dbReference type="SAM" id="MobiDB-lite"/>
    </source>
</evidence>
<accession>A0ABV3SQC9</accession>
<dbReference type="RefSeq" id="WP_367955984.1">
    <property type="nucleotide sequence ID" value="NZ_JBDPGJ010000005.1"/>
</dbReference>
<feature type="chain" id="PRO_5046202833" evidence="2">
    <location>
        <begin position="27"/>
        <end position="231"/>
    </location>
</feature>
<dbReference type="Pfam" id="PF06823">
    <property type="entry name" value="DUF1236"/>
    <property type="match status" value="1"/>
</dbReference>
<sequence>MKTLVLKNIAVALMAGSALVALPAFAGDKAGADAGAKLMQEGKVFNDGAAKTNATAKAPRINGADADAPADADSTAGAASTDEVLKPNEQSASEYAPGQKQKAGAADSAFDAAPGQMEKDGDVDTASEAAPGQMKKEEGVSSETTASIDVSTEQKTEIREIIVESDIEPVEADFQVELGVSIPSTITLHTLPPRVVEIVPVYEDYRYFVLADGRIVIVEPATLEIVYVLAV</sequence>
<reference evidence="3 4" key="1">
    <citation type="submission" date="2024-05" db="EMBL/GenBank/DDBJ databases">
        <authorList>
            <person name="Jiang F."/>
        </authorList>
    </citation>
    <scope>NUCLEOTIDE SEQUENCE [LARGE SCALE GENOMIC DNA]</scope>
    <source>
        <strain evidence="3 4">LZ166</strain>
    </source>
</reference>